<organism evidence="3 4">
    <name type="scientific">Pseudomonas quercus</name>
    <dbReference type="NCBI Taxonomy" id="2722792"/>
    <lineage>
        <taxon>Bacteria</taxon>
        <taxon>Pseudomonadati</taxon>
        <taxon>Pseudomonadota</taxon>
        <taxon>Gammaproteobacteria</taxon>
        <taxon>Pseudomonadales</taxon>
        <taxon>Pseudomonadaceae</taxon>
        <taxon>Pseudomonas</taxon>
    </lineage>
</organism>
<dbReference type="InterPro" id="IPR001789">
    <property type="entry name" value="Sig_transdc_resp-reg_receiver"/>
</dbReference>
<dbReference type="Gene3D" id="3.40.50.2300">
    <property type="match status" value="1"/>
</dbReference>
<proteinExistence type="predicted"/>
<sequence length="110" mass="11910">MRDLICDVLTDIGLHPVSASTADEGRVLFAEPGRHWDLVLTDLTTPGQSTGHDLAWDAFSNAPEVPVLVCSGYLGTSQHSLPPGAHVLPKPWLLDVFEAKVNHLLHKQPA</sequence>
<evidence type="ECO:0000313" key="4">
    <source>
        <dbReference type="Proteomes" id="UP000746535"/>
    </source>
</evidence>
<feature type="modified residue" description="4-aspartylphosphate" evidence="1">
    <location>
        <position position="42"/>
    </location>
</feature>
<accession>A0ABX0YIU7</accession>
<evidence type="ECO:0000313" key="3">
    <source>
        <dbReference type="EMBL" id="NJP03320.1"/>
    </source>
</evidence>
<evidence type="ECO:0000259" key="2">
    <source>
        <dbReference type="PROSITE" id="PS50110"/>
    </source>
</evidence>
<keyword evidence="1" id="KW-0597">Phosphoprotein</keyword>
<name>A0ABX0YIU7_9PSED</name>
<dbReference type="PROSITE" id="PS50110">
    <property type="entry name" value="RESPONSE_REGULATORY"/>
    <property type="match status" value="1"/>
</dbReference>
<feature type="domain" description="Response regulatory" evidence="2">
    <location>
        <begin position="1"/>
        <end position="105"/>
    </location>
</feature>
<dbReference type="SUPFAM" id="SSF52172">
    <property type="entry name" value="CheY-like"/>
    <property type="match status" value="1"/>
</dbReference>
<dbReference type="EMBL" id="JAAVJI010000018">
    <property type="protein sequence ID" value="NJP03320.1"/>
    <property type="molecule type" value="Genomic_DNA"/>
</dbReference>
<keyword evidence="4" id="KW-1185">Reference proteome</keyword>
<dbReference type="Proteomes" id="UP000746535">
    <property type="component" value="Unassembled WGS sequence"/>
</dbReference>
<protein>
    <submittedName>
        <fullName evidence="3">Response regulator</fullName>
    </submittedName>
</protein>
<reference evidence="3 4" key="1">
    <citation type="submission" date="2020-03" db="EMBL/GenBank/DDBJ databases">
        <authorList>
            <person name="Wang L."/>
            <person name="He N."/>
            <person name="Li Y."/>
            <person name="Fang Y."/>
            <person name="Zhang F."/>
        </authorList>
    </citation>
    <scope>NUCLEOTIDE SEQUENCE [LARGE SCALE GENOMIC DNA]</scope>
    <source>
        <strain evidence="4">hsmgli-8</strain>
    </source>
</reference>
<gene>
    <name evidence="3" type="ORF">HBH25_21010</name>
</gene>
<evidence type="ECO:0000256" key="1">
    <source>
        <dbReference type="PROSITE-ProRule" id="PRU00169"/>
    </source>
</evidence>
<dbReference type="RefSeq" id="WP_168085893.1">
    <property type="nucleotide sequence ID" value="NZ_JAAVJI010000018.1"/>
</dbReference>
<comment type="caution">
    <text evidence="3">The sequence shown here is derived from an EMBL/GenBank/DDBJ whole genome shotgun (WGS) entry which is preliminary data.</text>
</comment>
<dbReference type="InterPro" id="IPR011006">
    <property type="entry name" value="CheY-like_superfamily"/>
</dbReference>